<sequence length="197" mass="22869">MSFFDEAVNTTVIEEQLKQHQMRVSKVCEKIARALNMPYSEMIELLLAAQLHDIGKLWIPENMLNKPDKLTDEEKEVIKKHVWYGYNYMAERKMSSTTAEAVLYHHERFDGQGYIGLKYREIPLFSRIISVADAFDAMTNNRPYRKAMDAAEAVEEIKRNSGTQFDPEIVDAFLGLFDDVISKNLESAKMKKKWPKL</sequence>
<dbReference type="AlphaFoldDB" id="A0A1G7MSN0"/>
<protein>
    <submittedName>
        <fullName evidence="2">HDIG domain-containing protein</fullName>
    </submittedName>
</protein>
<dbReference type="InterPro" id="IPR006675">
    <property type="entry name" value="HDIG_dom"/>
</dbReference>
<dbReference type="RefSeq" id="WP_074592411.1">
    <property type="nucleotide sequence ID" value="NZ_FNBS01000019.1"/>
</dbReference>
<dbReference type="NCBIfam" id="TIGR00277">
    <property type="entry name" value="HDIG"/>
    <property type="match status" value="1"/>
</dbReference>
<dbReference type="InterPro" id="IPR037522">
    <property type="entry name" value="HD_GYP_dom"/>
</dbReference>
<dbReference type="PROSITE" id="PS51832">
    <property type="entry name" value="HD_GYP"/>
    <property type="match status" value="1"/>
</dbReference>
<feature type="domain" description="HD-GYP" evidence="1">
    <location>
        <begin position="1"/>
        <end position="189"/>
    </location>
</feature>
<dbReference type="SUPFAM" id="SSF109604">
    <property type="entry name" value="HD-domain/PDEase-like"/>
    <property type="match status" value="1"/>
</dbReference>
<dbReference type="CDD" id="cd00077">
    <property type="entry name" value="HDc"/>
    <property type="match status" value="1"/>
</dbReference>
<evidence type="ECO:0000313" key="3">
    <source>
        <dbReference type="Proteomes" id="UP000183404"/>
    </source>
</evidence>
<gene>
    <name evidence="2" type="ORF">SAMN04244560_01005</name>
</gene>
<dbReference type="EMBL" id="FNBS01000019">
    <property type="protein sequence ID" value="SDF64070.1"/>
    <property type="molecule type" value="Genomic_DNA"/>
</dbReference>
<name>A0A1G7MSN0_THETY</name>
<dbReference type="PANTHER" id="PTHR43155">
    <property type="entry name" value="CYCLIC DI-GMP PHOSPHODIESTERASE PA4108-RELATED"/>
    <property type="match status" value="1"/>
</dbReference>
<dbReference type="Pfam" id="PF13487">
    <property type="entry name" value="HD_5"/>
    <property type="match status" value="1"/>
</dbReference>
<reference evidence="2 3" key="1">
    <citation type="submission" date="2016-10" db="EMBL/GenBank/DDBJ databases">
        <authorList>
            <person name="de Groot N.N."/>
        </authorList>
    </citation>
    <scope>NUCLEOTIDE SEQUENCE [LARGE SCALE GENOMIC DNA]</scope>
    <source>
        <strain evidence="2 3">DSM 569</strain>
    </source>
</reference>
<dbReference type="Gene3D" id="1.10.3210.10">
    <property type="entry name" value="Hypothetical protein af1432"/>
    <property type="match status" value="1"/>
</dbReference>
<dbReference type="InterPro" id="IPR003607">
    <property type="entry name" value="HD/PDEase_dom"/>
</dbReference>
<evidence type="ECO:0000313" key="2">
    <source>
        <dbReference type="EMBL" id="SDF64070.1"/>
    </source>
</evidence>
<organism evidence="2 3">
    <name type="scientific">Thermoanaerobacter thermohydrosulfuricus</name>
    <name type="common">Clostridium thermohydrosulfuricum</name>
    <dbReference type="NCBI Taxonomy" id="1516"/>
    <lineage>
        <taxon>Bacteria</taxon>
        <taxon>Bacillati</taxon>
        <taxon>Bacillota</taxon>
        <taxon>Clostridia</taxon>
        <taxon>Thermoanaerobacterales</taxon>
        <taxon>Thermoanaerobacteraceae</taxon>
        <taxon>Thermoanaerobacter</taxon>
    </lineage>
</organism>
<proteinExistence type="predicted"/>
<dbReference type="Proteomes" id="UP000183404">
    <property type="component" value="Unassembled WGS sequence"/>
</dbReference>
<dbReference type="SMART" id="SM00471">
    <property type="entry name" value="HDc"/>
    <property type="match status" value="1"/>
</dbReference>
<evidence type="ECO:0000259" key="1">
    <source>
        <dbReference type="PROSITE" id="PS51832"/>
    </source>
</evidence>
<dbReference type="PANTHER" id="PTHR43155:SF2">
    <property type="entry name" value="CYCLIC DI-GMP PHOSPHODIESTERASE PA4108"/>
    <property type="match status" value="1"/>
</dbReference>
<accession>A0A1G7MSN0</accession>